<accession>A0ABS5AC63</accession>
<comment type="caution">
    <text evidence="1">The sequence shown here is derived from an EMBL/GenBank/DDBJ whole genome shotgun (WGS) entry which is preliminary data.</text>
</comment>
<sequence>MGEEQAPARMLATAEHMPAGLGRYEALERAARGADAAGDTRLGLRVRLAMVRLCHELRRSDLMLPPFAWALALERRDPAAVDSAALHQLRWMHKWVVAGLVDDPRFSRAQVEAVLGELAQRYRREGHSPQPVLGLRVRLARQSGDPALERLFTEWLAGGGDQLSDCPACVRCAQVEHLVAAGRYEEALAHAEPVLRQDSACTAQPAGVLSALLPAFLAGGELARARQAHLMAYRRLRERPGDGTELAANLVFLAVTGNADRGAELLERHADLVEEPPNPWAALTVLGPAALVLGRLGVARPVVLGARRVCAGALRDELLTRARELAEAFDRRNGGDHQAGRLAALLAQPDGPRVTLALPPAETPEVPATPQDPRAVAAAAVDAYDDGDFVTGHRLLASLPKKVELPPVLALRVRARRVFEQRPQPPGAREVLTEAVELFLARGEHELAVRHRCGLAVLELRAHADHRAGAVAEQAVRDAVLLGDAELEVETRLVLAEVCQERGLADAAAAQLTAARDLVAVRARRLATRLAVREAEQQVLAGDAEGALESLSTALSVDSSPADRFSALTARARLHKDLGDREQALAAYGELAAFACASDGPWTAEALLEQAAVLVELDQEVERLPDLVDAVAAARRHLGPTAVAQSCFLLSGAYLELDRYVEAAETLEEALRLVEGQDQRSTELPVRHRLGAVCGVLGEHEAAEEHLLAALTLLRPENRLQRAQILANLAAAYTNLDRVDATRAAYWESAEILCTAGRPDQAGRMLLRLANAVGPQDQEAALAALSRGEELVVDEDHELAAELVATRAFVLALHGRYAESLADNAEAERQAVALGDTLWQVYLINRTAQILLLQGDPTASEQEARRAAALLPDDAPPQDVAGVLKALSDALTEQHRTVERDPLAQALLSRL</sequence>
<reference evidence="1 2" key="1">
    <citation type="submission" date="2021-03" db="EMBL/GenBank/DDBJ databases">
        <title>Sequencing the genomes of 1000 actinobacteria strains.</title>
        <authorList>
            <person name="Klenk H.-P."/>
        </authorList>
    </citation>
    <scope>NUCLEOTIDE SEQUENCE [LARGE SCALE GENOMIC DNA]</scope>
    <source>
        <strain evidence="1 2">DSM 44580</strain>
    </source>
</reference>
<dbReference type="InterPro" id="IPR011990">
    <property type="entry name" value="TPR-like_helical_dom_sf"/>
</dbReference>
<evidence type="ECO:0000313" key="1">
    <source>
        <dbReference type="EMBL" id="MBP2473290.1"/>
    </source>
</evidence>
<keyword evidence="2" id="KW-1185">Reference proteome</keyword>
<dbReference type="Gene3D" id="1.25.40.10">
    <property type="entry name" value="Tetratricopeptide repeat domain"/>
    <property type="match status" value="2"/>
</dbReference>
<dbReference type="InterPro" id="IPR019734">
    <property type="entry name" value="TPR_rpt"/>
</dbReference>
<evidence type="ECO:0000313" key="2">
    <source>
        <dbReference type="Proteomes" id="UP001519363"/>
    </source>
</evidence>
<gene>
    <name evidence="1" type="ORF">JOF53_002162</name>
</gene>
<dbReference type="Pfam" id="PF13181">
    <property type="entry name" value="TPR_8"/>
    <property type="match status" value="1"/>
</dbReference>
<proteinExistence type="predicted"/>
<dbReference type="RefSeq" id="WP_209706739.1">
    <property type="nucleotide sequence ID" value="NZ_JAGIOO010000001.1"/>
</dbReference>
<name>A0ABS5AC63_9PSEU</name>
<protein>
    <submittedName>
        <fullName evidence="1">Tetratricopeptide (TPR) repeat protein</fullName>
    </submittedName>
</protein>
<organism evidence="1 2">
    <name type="scientific">Crossiella equi</name>
    <dbReference type="NCBI Taxonomy" id="130796"/>
    <lineage>
        <taxon>Bacteria</taxon>
        <taxon>Bacillati</taxon>
        <taxon>Actinomycetota</taxon>
        <taxon>Actinomycetes</taxon>
        <taxon>Pseudonocardiales</taxon>
        <taxon>Pseudonocardiaceae</taxon>
        <taxon>Crossiella</taxon>
    </lineage>
</organism>
<dbReference type="SMART" id="SM00028">
    <property type="entry name" value="TPR"/>
    <property type="match status" value="6"/>
</dbReference>
<dbReference type="SUPFAM" id="SSF48452">
    <property type="entry name" value="TPR-like"/>
    <property type="match status" value="3"/>
</dbReference>
<dbReference type="Proteomes" id="UP001519363">
    <property type="component" value="Unassembled WGS sequence"/>
</dbReference>
<dbReference type="EMBL" id="JAGIOO010000001">
    <property type="protein sequence ID" value="MBP2473290.1"/>
    <property type="molecule type" value="Genomic_DNA"/>
</dbReference>